<gene>
    <name evidence="2" type="ORF">PBRA_006976</name>
    <name evidence="3" type="ORF">PLBR_LOCUS149</name>
</gene>
<reference evidence="3 5" key="2">
    <citation type="submission" date="2018-03" db="EMBL/GenBank/DDBJ databases">
        <authorList>
            <person name="Fogelqvist J."/>
        </authorList>
    </citation>
    <scope>NUCLEOTIDE SEQUENCE [LARGE SCALE GENOMIC DNA]</scope>
</reference>
<keyword evidence="4" id="KW-1185">Reference proteome</keyword>
<evidence type="ECO:0000313" key="4">
    <source>
        <dbReference type="Proteomes" id="UP000039324"/>
    </source>
</evidence>
<proteinExistence type="predicted"/>
<evidence type="ECO:0000256" key="1">
    <source>
        <dbReference type="SAM" id="Phobius"/>
    </source>
</evidence>
<dbReference type="Proteomes" id="UP000290189">
    <property type="component" value="Unassembled WGS sequence"/>
</dbReference>
<evidence type="ECO:0000313" key="2">
    <source>
        <dbReference type="EMBL" id="CEO98862.1"/>
    </source>
</evidence>
<keyword evidence="3" id="KW-0496">Mitochondrion</keyword>
<sequence>MAQVVVEVPPGNDDKAAVRFSRTRGINAAIAAAALSGLCTIGTALCAYVVVVSQDAPPSVPGSELVSRKFLAAVGFLVLSGLAVFLATLPMRLVRITVEFRGDRVALLHRNGLLSTDTTLQSVDADDFLGVAVVDSEGDASRRVEFRWRDKQSSVHLSAAFERIWTHDQKLDEFVARIDRQCYEV</sequence>
<accession>A0A0G4IUE9</accession>
<geneLocation type="mitochondrion" evidence="3"/>
<reference evidence="2 4" key="1">
    <citation type="submission" date="2015-02" db="EMBL/GenBank/DDBJ databases">
        <authorList>
            <person name="Chooi Y.-H."/>
        </authorList>
    </citation>
    <scope>NUCLEOTIDE SEQUENCE [LARGE SCALE GENOMIC DNA]</scope>
    <source>
        <strain evidence="2">E3</strain>
    </source>
</reference>
<keyword evidence="1" id="KW-0812">Transmembrane</keyword>
<keyword evidence="1" id="KW-0472">Membrane</keyword>
<feature type="transmembrane region" description="Helical" evidence="1">
    <location>
        <begin position="28"/>
        <end position="50"/>
    </location>
</feature>
<evidence type="ECO:0000313" key="3">
    <source>
        <dbReference type="EMBL" id="SPQ92934.1"/>
    </source>
</evidence>
<dbReference type="EMBL" id="CDSF01000088">
    <property type="protein sequence ID" value="CEO98862.1"/>
    <property type="molecule type" value="Genomic_DNA"/>
</dbReference>
<name>A0A0G4IUE9_PLABS</name>
<dbReference type="Proteomes" id="UP000039324">
    <property type="component" value="Unassembled WGS sequence"/>
</dbReference>
<organism evidence="2 4">
    <name type="scientific">Plasmodiophora brassicae</name>
    <name type="common">Clubroot disease agent</name>
    <dbReference type="NCBI Taxonomy" id="37360"/>
    <lineage>
        <taxon>Eukaryota</taxon>
        <taxon>Sar</taxon>
        <taxon>Rhizaria</taxon>
        <taxon>Endomyxa</taxon>
        <taxon>Phytomyxea</taxon>
        <taxon>Plasmodiophorida</taxon>
        <taxon>Plasmodiophoridae</taxon>
        <taxon>Plasmodiophora</taxon>
    </lineage>
</organism>
<evidence type="ECO:0000313" key="5">
    <source>
        <dbReference type="Proteomes" id="UP000290189"/>
    </source>
</evidence>
<dbReference type="EMBL" id="OVEO01000001">
    <property type="protein sequence ID" value="SPQ92934.1"/>
    <property type="molecule type" value="Genomic_DNA"/>
</dbReference>
<protein>
    <submittedName>
        <fullName evidence="2">Uncharacterized protein</fullName>
    </submittedName>
</protein>
<feature type="transmembrane region" description="Helical" evidence="1">
    <location>
        <begin position="70"/>
        <end position="94"/>
    </location>
</feature>
<dbReference type="AlphaFoldDB" id="A0A0G4IUE9"/>
<keyword evidence="1" id="KW-1133">Transmembrane helix</keyword>